<sequence length="26" mass="2944">MVMVLRCASAAGRLAHRRYSSARPRQ</sequence>
<name>A0A182FXQ5_ANOAL</name>
<proteinExistence type="predicted"/>
<evidence type="ECO:0000313" key="1">
    <source>
        <dbReference type="EnsemblMetazoa" id="AALB014422-PA"/>
    </source>
</evidence>
<accession>A0A182FXQ5</accession>
<organism evidence="1 2">
    <name type="scientific">Anopheles albimanus</name>
    <name type="common">New world malaria mosquito</name>
    <dbReference type="NCBI Taxonomy" id="7167"/>
    <lineage>
        <taxon>Eukaryota</taxon>
        <taxon>Metazoa</taxon>
        <taxon>Ecdysozoa</taxon>
        <taxon>Arthropoda</taxon>
        <taxon>Hexapoda</taxon>
        <taxon>Insecta</taxon>
        <taxon>Pterygota</taxon>
        <taxon>Neoptera</taxon>
        <taxon>Endopterygota</taxon>
        <taxon>Diptera</taxon>
        <taxon>Nematocera</taxon>
        <taxon>Culicoidea</taxon>
        <taxon>Culicidae</taxon>
        <taxon>Anophelinae</taxon>
        <taxon>Anopheles</taxon>
    </lineage>
</organism>
<reference evidence="1" key="2">
    <citation type="submission" date="2022-08" db="UniProtKB">
        <authorList>
            <consortium name="EnsemblMetazoa"/>
        </authorList>
    </citation>
    <scope>IDENTIFICATION</scope>
    <source>
        <strain evidence="1">STECLA/ALBI9_A</strain>
    </source>
</reference>
<evidence type="ECO:0000313" key="2">
    <source>
        <dbReference type="Proteomes" id="UP000069272"/>
    </source>
</evidence>
<dbReference type="Proteomes" id="UP000069272">
    <property type="component" value="Chromosome 3L"/>
</dbReference>
<dbReference type="EnsemblMetazoa" id="AALB014422-RA">
    <property type="protein sequence ID" value="AALB014422-PA"/>
    <property type="gene ID" value="AALB014422"/>
</dbReference>
<dbReference type="AlphaFoldDB" id="A0A182FXQ5"/>
<reference evidence="1 2" key="1">
    <citation type="journal article" date="2017" name="G3 (Bethesda)">
        <title>The Physical Genome Mapping of Anopheles albimanus Corrected Scaffold Misassemblies and Identified Interarm Rearrangements in Genus Anopheles.</title>
        <authorList>
            <person name="Artemov G.N."/>
            <person name="Peery A.N."/>
            <person name="Jiang X."/>
            <person name="Tu Z."/>
            <person name="Stegniy V.N."/>
            <person name="Sharakhova M.V."/>
            <person name="Sharakhov I.V."/>
        </authorList>
    </citation>
    <scope>NUCLEOTIDE SEQUENCE [LARGE SCALE GENOMIC DNA]</scope>
    <source>
        <strain evidence="1 2">ALBI9_A</strain>
    </source>
</reference>
<protein>
    <submittedName>
        <fullName evidence="1">Uncharacterized protein</fullName>
    </submittedName>
</protein>
<dbReference type="VEuPathDB" id="VectorBase:AALB014422"/>
<keyword evidence="2" id="KW-1185">Reference proteome</keyword>